<name>A0A1C3P4Z7_9ACTN</name>
<dbReference type="EMBL" id="FLUV01001799">
    <property type="protein sequence ID" value="SBW24830.1"/>
    <property type="molecule type" value="Genomic_DNA"/>
</dbReference>
<accession>A0A1C3P4Z7</accession>
<evidence type="ECO:0000313" key="2">
    <source>
        <dbReference type="Proteomes" id="UP000199013"/>
    </source>
</evidence>
<dbReference type="AlphaFoldDB" id="A0A1C3P4Z7"/>
<proteinExistence type="predicted"/>
<evidence type="ECO:0000313" key="1">
    <source>
        <dbReference type="EMBL" id="SBW24830.1"/>
    </source>
</evidence>
<organism evidence="1 2">
    <name type="scientific">Candidatus Protofrankia californiensis</name>
    <dbReference type="NCBI Taxonomy" id="1839754"/>
    <lineage>
        <taxon>Bacteria</taxon>
        <taxon>Bacillati</taxon>
        <taxon>Actinomycetota</taxon>
        <taxon>Actinomycetes</taxon>
        <taxon>Frankiales</taxon>
        <taxon>Frankiaceae</taxon>
        <taxon>Protofrankia</taxon>
    </lineage>
</organism>
<keyword evidence="2" id="KW-1185">Reference proteome</keyword>
<dbReference type="Proteomes" id="UP000199013">
    <property type="component" value="Unassembled WGS sequence"/>
</dbReference>
<sequence length="87" mass="8896">MMFGGVRLADHHPLEHRPRDVVAGTVLAGTVFDVVHGEAGGDTAAKDSVRSGVACCDAAQPRADAMIRSSAGSPSSSAFFIAASTRL</sequence>
<reference evidence="2" key="1">
    <citation type="submission" date="2016-02" db="EMBL/GenBank/DDBJ databases">
        <authorList>
            <person name="Wibberg D."/>
        </authorList>
    </citation>
    <scope>NUCLEOTIDE SEQUENCE [LARGE SCALE GENOMIC DNA]</scope>
</reference>
<protein>
    <submittedName>
        <fullName evidence="1">Uncharacterized protein</fullName>
    </submittedName>
</protein>
<gene>
    <name evidence="1" type="ORF">FDG2_4311</name>
</gene>